<dbReference type="RefSeq" id="WP_143130449.1">
    <property type="nucleotide sequence ID" value="NZ_FNRQ01000006.1"/>
</dbReference>
<dbReference type="AlphaFoldDB" id="A0A1H4GTA4"/>
<dbReference type="EMBL" id="FNRQ01000006">
    <property type="protein sequence ID" value="SEB11862.1"/>
    <property type="molecule type" value="Genomic_DNA"/>
</dbReference>
<gene>
    <name evidence="1" type="ORF">SAMN05192564_106253</name>
</gene>
<organism evidence="1 2">
    <name type="scientific">Paraburkholderia sartisoli</name>
    <dbReference type="NCBI Taxonomy" id="83784"/>
    <lineage>
        <taxon>Bacteria</taxon>
        <taxon>Pseudomonadati</taxon>
        <taxon>Pseudomonadota</taxon>
        <taxon>Betaproteobacteria</taxon>
        <taxon>Burkholderiales</taxon>
        <taxon>Burkholderiaceae</taxon>
        <taxon>Paraburkholderia</taxon>
    </lineage>
</organism>
<name>A0A1H4GTA4_9BURK</name>
<accession>A0A1H4GTA4</accession>
<protein>
    <submittedName>
        <fullName evidence="1">Uncharacterized protein</fullName>
    </submittedName>
</protein>
<sequence>MSSLNGASIVELRDELLQATKAVATHGHPLRWAVFGHFANRVERLAEDHKRLCELLEQQQAVRD</sequence>
<keyword evidence="2" id="KW-1185">Reference proteome</keyword>
<reference evidence="2" key="1">
    <citation type="submission" date="2016-10" db="EMBL/GenBank/DDBJ databases">
        <authorList>
            <person name="Varghese N."/>
            <person name="Submissions S."/>
        </authorList>
    </citation>
    <scope>NUCLEOTIDE SEQUENCE [LARGE SCALE GENOMIC DNA]</scope>
    <source>
        <strain evidence="2">LMG 24000</strain>
    </source>
</reference>
<evidence type="ECO:0000313" key="1">
    <source>
        <dbReference type="EMBL" id="SEB11862.1"/>
    </source>
</evidence>
<proteinExistence type="predicted"/>
<dbReference type="Proteomes" id="UP000198638">
    <property type="component" value="Unassembled WGS sequence"/>
</dbReference>
<evidence type="ECO:0000313" key="2">
    <source>
        <dbReference type="Proteomes" id="UP000198638"/>
    </source>
</evidence>